<reference evidence="1 2" key="1">
    <citation type="submission" date="2019-06" db="EMBL/GenBank/DDBJ databases">
        <title>Genomic Encyclopedia of Type Strains, Phase IV (KMG-V): Genome sequencing to study the core and pangenomes of soil and plant-associated prokaryotes.</title>
        <authorList>
            <person name="Whitman W."/>
        </authorList>
    </citation>
    <scope>NUCLEOTIDE SEQUENCE [LARGE SCALE GENOMIC DNA]</scope>
    <source>
        <strain evidence="1 2">BR 510</strain>
    </source>
</reference>
<dbReference type="PANTHER" id="PTHR35271">
    <property type="entry name" value="ABC TRANSPORTER, SUBSTRATE-BINDING LIPOPROTEIN-RELATED"/>
    <property type="match status" value="1"/>
</dbReference>
<dbReference type="STRING" id="1803665.GCA_001641335_04836"/>
<organism evidence="1 2">
    <name type="scientific">Bradyrhizobium stylosanthis</name>
    <dbReference type="NCBI Taxonomy" id="1803665"/>
    <lineage>
        <taxon>Bacteria</taxon>
        <taxon>Pseudomonadati</taxon>
        <taxon>Pseudomonadota</taxon>
        <taxon>Alphaproteobacteria</taxon>
        <taxon>Hyphomicrobiales</taxon>
        <taxon>Nitrobacteraceae</taxon>
        <taxon>Bradyrhizobium</taxon>
    </lineage>
</organism>
<evidence type="ECO:0000313" key="1">
    <source>
        <dbReference type="EMBL" id="TWA98362.1"/>
    </source>
</evidence>
<dbReference type="RefSeq" id="WP_145664319.1">
    <property type="nucleotide sequence ID" value="NZ_VITK01000005.1"/>
</dbReference>
<gene>
    <name evidence="1" type="ORF">FBZ96_10537</name>
</gene>
<comment type="caution">
    <text evidence="1">The sequence shown here is derived from an EMBL/GenBank/DDBJ whole genome shotgun (WGS) entry which is preliminary data.</text>
</comment>
<dbReference type="EMBL" id="VITK01000005">
    <property type="protein sequence ID" value="TWA98362.1"/>
    <property type="molecule type" value="Genomic_DNA"/>
</dbReference>
<dbReference type="Gene3D" id="3.40.50.2300">
    <property type="match status" value="2"/>
</dbReference>
<dbReference type="InterPro" id="IPR007487">
    <property type="entry name" value="ABC_transpt-TYRBP-like"/>
</dbReference>
<evidence type="ECO:0000313" key="2">
    <source>
        <dbReference type="Proteomes" id="UP000319949"/>
    </source>
</evidence>
<protein>
    <submittedName>
        <fullName evidence="1">Putative ABC transport system substrate-binding protein</fullName>
    </submittedName>
</protein>
<name>A0A560DMU2_9BRAD</name>
<dbReference type="InterPro" id="IPR028082">
    <property type="entry name" value="Peripla_BP_I"/>
</dbReference>
<dbReference type="Proteomes" id="UP000319949">
    <property type="component" value="Unassembled WGS sequence"/>
</dbReference>
<dbReference type="OrthoDB" id="7342842at2"/>
<accession>A0A560DMU2</accession>
<sequence length="325" mass="33998">MDRRTFVLAAGSTPLWLSPALAQASRPTIGLLASGSPETFATVVTGFREGLGASGLTEGRNVAIEYRWAQGQFDRLPSLAAELVQQQVGVIVTMGGNVAAVAAKRATPAIPIVFLTADDPVSSGLVESLSRPGGNATGVTWLAAELGAKNLELVSELLPNAATIGVLVNPNRPTAEAQLESAGSAAKAIGKTVLAFKAANRDDIDKVFADVGPAHVDALFVTVDPVFIVNRVRIIEAVARLRLPTLYFQREFVDLGGLLSYGASAQDASRLVGGYAARIVKGTRPSELPVQRSTKIETIVNLKTAKALGITVPPTLLARADEVLD</sequence>
<dbReference type="CDD" id="cd06325">
    <property type="entry name" value="PBP1_ABC_unchar_transporter"/>
    <property type="match status" value="1"/>
</dbReference>
<dbReference type="SUPFAM" id="SSF53822">
    <property type="entry name" value="Periplasmic binding protein-like I"/>
    <property type="match status" value="1"/>
</dbReference>
<dbReference type="AlphaFoldDB" id="A0A560DMU2"/>
<dbReference type="Pfam" id="PF04392">
    <property type="entry name" value="ABC_sub_bind"/>
    <property type="match status" value="1"/>
</dbReference>
<proteinExistence type="predicted"/>
<keyword evidence="2" id="KW-1185">Reference proteome</keyword>
<dbReference type="PANTHER" id="PTHR35271:SF1">
    <property type="entry name" value="ABC TRANSPORTER, SUBSTRATE-BINDING LIPOPROTEIN"/>
    <property type="match status" value="1"/>
</dbReference>